<gene>
    <name evidence="2" type="ordered locus">Swol_2101</name>
</gene>
<proteinExistence type="predicted"/>
<organism evidence="2 3">
    <name type="scientific">Syntrophomonas wolfei subsp. wolfei (strain DSM 2245B / Goettingen)</name>
    <dbReference type="NCBI Taxonomy" id="335541"/>
    <lineage>
        <taxon>Bacteria</taxon>
        <taxon>Bacillati</taxon>
        <taxon>Bacillota</taxon>
        <taxon>Clostridia</taxon>
        <taxon>Eubacteriales</taxon>
        <taxon>Syntrophomonadaceae</taxon>
        <taxon>Syntrophomonas</taxon>
    </lineage>
</organism>
<dbReference type="Proteomes" id="UP000001968">
    <property type="component" value="Chromosome"/>
</dbReference>
<sequence>MIIRLRELILPLNHSEKQLKEAAARRLTIAKSEIRSLRLVRKSIDARKKRICFSYIIDLEVDDKLSFPEKIAKVIEPEEQAGAIHLTPGTEGLTQSPLIVGAGPAGLFCALYLARHGYRPVLLEQGQDIDRRVKSVERFWKKAELNPRSNVQFGEGGAGSFSDGKLTTRIDDKRINYVLRSFVEFGADEEILYVKKPHVGTDVIRQVVKNMRQEILGLGGECYFDACLTDIKVNHSRLESIIINHETEVPCSLLVLAVGNSARDVYRLLYRRGVSLIPKAFAVGVRVEHPQSLIDRIQFGKYAGHPRLGAAEYNLSHHEKEGRPCYSFCMCPGGYVIGASSATGQLVTNGMSYRARNSGVANSALVVGVNPADWDNQTLGGLEFQEKLERQAFIMGGGNYRAPAQYLKDFLVQLPSYSLEGSLATYQPGVKAANLWELFPAEICHTMQRGIEAWGKKLRGFISEKAVITGVETRTSAPLRILRQEKLCSLDIDNLYPCGEGAGYAGGIISSAIDGLKVAEKIISTYQKPAQKARVNSNSVCNAREL</sequence>
<dbReference type="RefSeq" id="WP_011641484.1">
    <property type="nucleotide sequence ID" value="NC_008346.1"/>
</dbReference>
<name>Q0AV61_SYNWW</name>
<feature type="domain" description="FAD-dependent protein C-terminal" evidence="1">
    <location>
        <begin position="280"/>
        <end position="475"/>
    </location>
</feature>
<dbReference type="InterPro" id="IPR049516">
    <property type="entry name" value="FAD-depend_C"/>
</dbReference>
<dbReference type="PRINTS" id="PR00419">
    <property type="entry name" value="ADXRDTASE"/>
</dbReference>
<dbReference type="InterPro" id="IPR036188">
    <property type="entry name" value="FAD/NAD-bd_sf"/>
</dbReference>
<keyword evidence="3" id="KW-1185">Reference proteome</keyword>
<dbReference type="PANTHER" id="PTHR42842:SF3">
    <property type="entry name" value="FAD_NAD(P)-BINDING OXIDOREDUCTASE FAMILY PROTEIN"/>
    <property type="match status" value="1"/>
</dbReference>
<evidence type="ECO:0000313" key="2">
    <source>
        <dbReference type="EMBL" id="ABI69393.1"/>
    </source>
</evidence>
<dbReference type="PANTHER" id="PTHR42842">
    <property type="entry name" value="FAD/NAD(P)-BINDING OXIDOREDUCTASE"/>
    <property type="match status" value="1"/>
</dbReference>
<evidence type="ECO:0000313" key="3">
    <source>
        <dbReference type="Proteomes" id="UP000001968"/>
    </source>
</evidence>
<dbReference type="HOGENOM" id="CLU_028644_3_0_9"/>
<dbReference type="STRING" id="335541.Swol_2101"/>
<dbReference type="KEGG" id="swo:Swol_2101"/>
<dbReference type="Gene3D" id="3.50.50.60">
    <property type="entry name" value="FAD/NAD(P)-binding domain"/>
    <property type="match status" value="2"/>
</dbReference>
<dbReference type="InterPro" id="IPR028348">
    <property type="entry name" value="FAD-binding_protein"/>
</dbReference>
<dbReference type="Pfam" id="PF21688">
    <property type="entry name" value="FAD-depend_C"/>
    <property type="match status" value="1"/>
</dbReference>
<dbReference type="Pfam" id="PF13450">
    <property type="entry name" value="NAD_binding_8"/>
    <property type="match status" value="1"/>
</dbReference>
<dbReference type="AlphaFoldDB" id="Q0AV61"/>
<dbReference type="EMBL" id="CP000448">
    <property type="protein sequence ID" value="ABI69393.1"/>
    <property type="molecule type" value="Genomic_DNA"/>
</dbReference>
<reference evidence="3" key="1">
    <citation type="journal article" date="2010" name="Environ. Microbiol.">
        <title>The genome of Syntrophomonas wolfei: new insights into syntrophic metabolism and biohydrogen production.</title>
        <authorList>
            <person name="Sieber J.R."/>
            <person name="Sims D.R."/>
            <person name="Han C."/>
            <person name="Kim E."/>
            <person name="Lykidis A."/>
            <person name="Lapidus A.L."/>
            <person name="McDonnald E."/>
            <person name="Rohlin L."/>
            <person name="Culley D.E."/>
            <person name="Gunsalus R."/>
            <person name="McInerney M.J."/>
        </authorList>
    </citation>
    <scope>NUCLEOTIDE SEQUENCE [LARGE SCALE GENOMIC DNA]</scope>
    <source>
        <strain evidence="3">DSM 2245B / Goettingen</strain>
    </source>
</reference>
<dbReference type="PIRSF" id="PIRSF038984">
    <property type="entry name" value="FAD_binding_protein"/>
    <property type="match status" value="1"/>
</dbReference>
<accession>Q0AV61</accession>
<evidence type="ECO:0000259" key="1">
    <source>
        <dbReference type="Pfam" id="PF21688"/>
    </source>
</evidence>
<dbReference type="SUPFAM" id="SSF51905">
    <property type="entry name" value="FAD/NAD(P)-binding domain"/>
    <property type="match status" value="1"/>
</dbReference>
<protein>
    <submittedName>
        <fullName evidence="2">NAD(FAD)-utilizing dehydrogenase</fullName>
    </submittedName>
</protein>
<dbReference type="Gene3D" id="3.30.70.2700">
    <property type="match status" value="1"/>
</dbReference>
<dbReference type="eggNOG" id="COG2509">
    <property type="taxonomic scope" value="Bacteria"/>
</dbReference>
<dbReference type="OrthoDB" id="9772594at2"/>